<dbReference type="InterPro" id="IPR006145">
    <property type="entry name" value="PsdUridine_synth_RsuA/RluA"/>
</dbReference>
<dbReference type="Proteomes" id="UP000256388">
    <property type="component" value="Unassembled WGS sequence"/>
</dbReference>
<dbReference type="InterPro" id="IPR020094">
    <property type="entry name" value="TruA/RsuA/RluB/E/F_N"/>
</dbReference>
<comment type="similarity">
    <text evidence="1 4">Belongs to the pseudouridine synthase RsuA family.</text>
</comment>
<evidence type="ECO:0000313" key="7">
    <source>
        <dbReference type="Proteomes" id="UP000256388"/>
    </source>
</evidence>
<accession>A0A347ZT74</accession>
<proteinExistence type="inferred from homology"/>
<evidence type="ECO:0000313" key="6">
    <source>
        <dbReference type="EMBL" id="REG10920.1"/>
    </source>
</evidence>
<organism evidence="6 7">
    <name type="scientific">Pelolinea submarina</name>
    <dbReference type="NCBI Taxonomy" id="913107"/>
    <lineage>
        <taxon>Bacteria</taxon>
        <taxon>Bacillati</taxon>
        <taxon>Chloroflexota</taxon>
        <taxon>Anaerolineae</taxon>
        <taxon>Anaerolineales</taxon>
        <taxon>Anaerolineaceae</taxon>
        <taxon>Pelolinea</taxon>
    </lineage>
</organism>
<dbReference type="FunFam" id="3.10.290.10:FF:000003">
    <property type="entry name" value="Pseudouridine synthase"/>
    <property type="match status" value="1"/>
</dbReference>
<evidence type="ECO:0000256" key="3">
    <source>
        <dbReference type="PROSITE-ProRule" id="PRU00182"/>
    </source>
</evidence>
<dbReference type="GO" id="GO:0000455">
    <property type="term" value="P:enzyme-directed rRNA pseudouridine synthesis"/>
    <property type="evidence" value="ECO:0007669"/>
    <property type="project" value="UniProtKB-ARBA"/>
</dbReference>
<evidence type="ECO:0000259" key="5">
    <source>
        <dbReference type="SMART" id="SM00363"/>
    </source>
</evidence>
<dbReference type="Gene3D" id="3.30.70.1560">
    <property type="entry name" value="Alpha-L RNA-binding motif"/>
    <property type="match status" value="1"/>
</dbReference>
<dbReference type="SMART" id="SM00363">
    <property type="entry name" value="S4"/>
    <property type="match status" value="1"/>
</dbReference>
<dbReference type="InterPro" id="IPR000748">
    <property type="entry name" value="PsdUridine_synth_RsuA/RluB/E/F"/>
</dbReference>
<dbReference type="EMBL" id="QUMS01000001">
    <property type="protein sequence ID" value="REG10920.1"/>
    <property type="molecule type" value="Genomic_DNA"/>
</dbReference>
<keyword evidence="7" id="KW-1185">Reference proteome</keyword>
<sequence length="240" mass="27680">MEEIRLQKILAGSGYGSRRDCEKLIEAGRVKVNGKVAELGQKADPTKDRIQVDKDVVHVTAVPDIYIAFYKPRRVLSDIKKIDDRKVVTDYVSLDTHLFIVGRLDYDSEGLILLTNNGDVANKLTHPRYEHEKEYHVMANREPDQEQMKIWRRGVVIEGGYRTLPAEVDFLPGSNRNWLRIVMKEGKKRQIREIGLALGLPIKRIIRQRIATIHLGCLKPGEWRYLSQKEINDLKKSLSR</sequence>
<dbReference type="SUPFAM" id="SSF55120">
    <property type="entry name" value="Pseudouridine synthase"/>
    <property type="match status" value="1"/>
</dbReference>
<dbReference type="Gene3D" id="3.30.70.580">
    <property type="entry name" value="Pseudouridine synthase I, catalytic domain, N-terminal subdomain"/>
    <property type="match status" value="1"/>
</dbReference>
<evidence type="ECO:0000256" key="1">
    <source>
        <dbReference type="ARBA" id="ARBA00008348"/>
    </source>
</evidence>
<name>A0A347ZT74_9CHLR</name>
<dbReference type="NCBIfam" id="TIGR00093">
    <property type="entry name" value="pseudouridine synthase"/>
    <property type="match status" value="1"/>
</dbReference>
<evidence type="ECO:0000256" key="4">
    <source>
        <dbReference type="RuleBase" id="RU003887"/>
    </source>
</evidence>
<dbReference type="InterPro" id="IPR020103">
    <property type="entry name" value="PsdUridine_synth_cat_dom_sf"/>
</dbReference>
<keyword evidence="3" id="KW-0694">RNA-binding</keyword>
<dbReference type="InterPro" id="IPR042092">
    <property type="entry name" value="PsdUridine_s_RsuA/RluB/E/F_cat"/>
</dbReference>
<dbReference type="PROSITE" id="PS50889">
    <property type="entry name" value="S4"/>
    <property type="match status" value="1"/>
</dbReference>
<dbReference type="InterPro" id="IPR050343">
    <property type="entry name" value="RsuA_PseudoU_synthase"/>
</dbReference>
<dbReference type="GO" id="GO:0003723">
    <property type="term" value="F:RNA binding"/>
    <property type="evidence" value="ECO:0007669"/>
    <property type="project" value="UniProtKB-KW"/>
</dbReference>
<feature type="domain" description="RNA-binding S4" evidence="5">
    <location>
        <begin position="4"/>
        <end position="66"/>
    </location>
</feature>
<dbReference type="GO" id="GO:0120159">
    <property type="term" value="F:rRNA pseudouridine synthase activity"/>
    <property type="evidence" value="ECO:0007669"/>
    <property type="project" value="UniProtKB-ARBA"/>
</dbReference>
<dbReference type="InterPro" id="IPR018496">
    <property type="entry name" value="PsdUridine_synth_RsuA/RluB_CS"/>
</dbReference>
<dbReference type="CDD" id="cd00165">
    <property type="entry name" value="S4"/>
    <property type="match status" value="1"/>
</dbReference>
<dbReference type="PANTHER" id="PTHR47683:SF2">
    <property type="entry name" value="RNA-BINDING S4 DOMAIN-CONTAINING PROTEIN"/>
    <property type="match status" value="1"/>
</dbReference>
<dbReference type="AlphaFoldDB" id="A0A347ZT74"/>
<keyword evidence="2 4" id="KW-0413">Isomerase</keyword>
<dbReference type="CDD" id="cd02870">
    <property type="entry name" value="PseudoU_synth_RsuA_like"/>
    <property type="match status" value="1"/>
</dbReference>
<reference evidence="6 7" key="1">
    <citation type="submission" date="2018-08" db="EMBL/GenBank/DDBJ databases">
        <title>Genomic Encyclopedia of Type Strains, Phase IV (KMG-IV): sequencing the most valuable type-strain genomes for metagenomic binning, comparative biology and taxonomic classification.</title>
        <authorList>
            <person name="Goeker M."/>
        </authorList>
    </citation>
    <scope>NUCLEOTIDE SEQUENCE [LARGE SCALE GENOMIC DNA]</scope>
    <source>
        <strain evidence="6 7">DSM 23923</strain>
    </source>
</reference>
<protein>
    <recommendedName>
        <fullName evidence="4">Pseudouridine synthase</fullName>
        <ecNumber evidence="4">5.4.99.-</ecNumber>
    </recommendedName>
</protein>
<dbReference type="Gene3D" id="3.10.290.10">
    <property type="entry name" value="RNA-binding S4 domain"/>
    <property type="match status" value="1"/>
</dbReference>
<dbReference type="PROSITE" id="PS01149">
    <property type="entry name" value="PSI_RSU"/>
    <property type="match status" value="1"/>
</dbReference>
<gene>
    <name evidence="6" type="ORF">DFR64_0789</name>
</gene>
<dbReference type="SUPFAM" id="SSF55174">
    <property type="entry name" value="Alpha-L RNA-binding motif"/>
    <property type="match status" value="1"/>
</dbReference>
<dbReference type="OrthoDB" id="9807213at2"/>
<comment type="caution">
    <text evidence="6">The sequence shown here is derived from an EMBL/GenBank/DDBJ whole genome shotgun (WGS) entry which is preliminary data.</text>
</comment>
<evidence type="ECO:0000256" key="2">
    <source>
        <dbReference type="ARBA" id="ARBA00023235"/>
    </source>
</evidence>
<dbReference type="InterPro" id="IPR002942">
    <property type="entry name" value="S4_RNA-bd"/>
</dbReference>
<dbReference type="InterPro" id="IPR036986">
    <property type="entry name" value="S4_RNA-bd_sf"/>
</dbReference>
<dbReference type="Pfam" id="PF00849">
    <property type="entry name" value="PseudoU_synth_2"/>
    <property type="match status" value="1"/>
</dbReference>
<dbReference type="RefSeq" id="WP_116224071.1">
    <property type="nucleotide sequence ID" value="NZ_AP018437.1"/>
</dbReference>
<dbReference type="Pfam" id="PF01479">
    <property type="entry name" value="S4"/>
    <property type="match status" value="1"/>
</dbReference>
<dbReference type="PANTHER" id="PTHR47683">
    <property type="entry name" value="PSEUDOURIDINE SYNTHASE FAMILY PROTEIN-RELATED"/>
    <property type="match status" value="1"/>
</dbReference>
<dbReference type="EC" id="5.4.99.-" evidence="4"/>